<dbReference type="SUPFAM" id="SSF55785">
    <property type="entry name" value="PYP-like sensor domain (PAS domain)"/>
    <property type="match status" value="1"/>
</dbReference>
<dbReference type="CDD" id="cd11386">
    <property type="entry name" value="MCP_signal"/>
    <property type="match status" value="1"/>
</dbReference>
<dbReference type="SUPFAM" id="SSF58104">
    <property type="entry name" value="Methyl-accepting chemotaxis protein (MCP) signaling domain"/>
    <property type="match status" value="1"/>
</dbReference>
<dbReference type="EMBL" id="CP146609">
    <property type="protein sequence ID" value="WWX21914.1"/>
    <property type="molecule type" value="Genomic_DNA"/>
</dbReference>
<evidence type="ECO:0000256" key="1">
    <source>
        <dbReference type="ARBA" id="ARBA00022500"/>
    </source>
</evidence>
<dbReference type="PROSITE" id="PS50111">
    <property type="entry name" value="CHEMOTAXIS_TRANSDUC_2"/>
    <property type="match status" value="1"/>
</dbReference>
<organism evidence="7 8">
    <name type="scientific">Pseudodesulfovibrio methanolicus</name>
    <dbReference type="NCBI Taxonomy" id="3126690"/>
    <lineage>
        <taxon>Bacteria</taxon>
        <taxon>Pseudomonadati</taxon>
        <taxon>Thermodesulfobacteriota</taxon>
        <taxon>Desulfovibrionia</taxon>
        <taxon>Desulfovibrionales</taxon>
        <taxon>Desulfovibrionaceae</taxon>
    </lineage>
</organism>
<dbReference type="Proteomes" id="UP001385389">
    <property type="component" value="Chromosome"/>
</dbReference>
<keyword evidence="5" id="KW-0812">Transmembrane</keyword>
<dbReference type="SMART" id="SM00283">
    <property type="entry name" value="MA"/>
    <property type="match status" value="1"/>
</dbReference>
<dbReference type="PANTHER" id="PTHR43531">
    <property type="entry name" value="PROTEIN ICFG"/>
    <property type="match status" value="1"/>
</dbReference>
<keyword evidence="1" id="KW-0145">Chemotaxis</keyword>
<feature type="region of interest" description="Disordered" evidence="4">
    <location>
        <begin position="388"/>
        <end position="419"/>
    </location>
</feature>
<evidence type="ECO:0000313" key="8">
    <source>
        <dbReference type="Proteomes" id="UP001385389"/>
    </source>
</evidence>
<evidence type="ECO:0000256" key="2">
    <source>
        <dbReference type="ARBA" id="ARBA00029447"/>
    </source>
</evidence>
<dbReference type="Pfam" id="PF00015">
    <property type="entry name" value="MCPsignal"/>
    <property type="match status" value="1"/>
</dbReference>
<dbReference type="Gene3D" id="1.10.287.950">
    <property type="entry name" value="Methyl-accepting chemotaxis protein"/>
    <property type="match status" value="1"/>
</dbReference>
<sequence length="419" mass="46252">MTKRKFVIISVILSILFCASVAEAQYLLTSGSIEIFTSIAIILTSFLLVTGYMAYYFLETHSWFSQILDLMEQPLSITDLNMNWTFINKPVEGMLNVRRASMLGKHCSTWGAKICNTEDCGVNCLRKDQGETFFDQFGMNFRVNTNYLYSLRGKKMGHIEVVTDITDKVQFRELKTKMSTDVNRLLRELNEGSTSLAASTEEVSASVEEIFASIETSFQNSQKTETKTNGVADQADETRANLENSISAVQDIVNKVGLIQEIARQTNLLALNAAIEAARAGESGKGFAVVAGEVRSLAEKSQVAANEIEELTKSTKNVSEEAGNNLRELVPNIQETVELVSEINASILEQKTGIEQINQAIQTVSEVAQESNAIAENLSRAFRELENFGQAKEEEGTNDPEVVTAEPSALPGASDFERY</sequence>
<dbReference type="Gene3D" id="3.30.450.20">
    <property type="entry name" value="PAS domain"/>
    <property type="match status" value="1"/>
</dbReference>
<dbReference type="PANTHER" id="PTHR43531:SF11">
    <property type="entry name" value="METHYL-ACCEPTING CHEMOTAXIS PROTEIN 3"/>
    <property type="match status" value="1"/>
</dbReference>
<name>A0ABZ2IY94_9BACT</name>
<reference evidence="7 8" key="1">
    <citation type="submission" date="2024-03" db="EMBL/GenBank/DDBJ databases">
        <title>Phenotype and Genome Characterization of a Sulfate-Reducing Bacterium Pseudodesulfovibrio sp. strain 5S69, isolated from Petroleum Reservoir in Tatarstan (Russia).</title>
        <authorList>
            <person name="Bidzhieva S.K."/>
            <person name="Kadnikov V."/>
            <person name="Tourova T.P."/>
            <person name="Samigullina S.R."/>
            <person name="Sokolova D.S."/>
            <person name="Poltaraus A.B."/>
            <person name="Avtukh A.N."/>
            <person name="Tereshina V.M."/>
            <person name="Mardanov A.V."/>
            <person name="Nazina T.N."/>
        </authorList>
    </citation>
    <scope>NUCLEOTIDE SEQUENCE [LARGE SCALE GENOMIC DNA]</scope>
    <source>
        <strain evidence="7 8">5S69</strain>
    </source>
</reference>
<keyword evidence="3" id="KW-0807">Transducer</keyword>
<accession>A0ABZ2IY94</accession>
<keyword evidence="5" id="KW-0472">Membrane</keyword>
<dbReference type="InterPro" id="IPR004089">
    <property type="entry name" value="MCPsignal_dom"/>
</dbReference>
<dbReference type="InterPro" id="IPR035965">
    <property type="entry name" value="PAS-like_dom_sf"/>
</dbReference>
<evidence type="ECO:0000256" key="5">
    <source>
        <dbReference type="SAM" id="Phobius"/>
    </source>
</evidence>
<dbReference type="InterPro" id="IPR051310">
    <property type="entry name" value="MCP_chemotaxis"/>
</dbReference>
<proteinExistence type="inferred from homology"/>
<evidence type="ECO:0000259" key="6">
    <source>
        <dbReference type="PROSITE" id="PS50111"/>
    </source>
</evidence>
<feature type="transmembrane region" description="Helical" evidence="5">
    <location>
        <begin position="34"/>
        <end position="58"/>
    </location>
</feature>
<gene>
    <name evidence="7" type="ORF">V8V93_15895</name>
</gene>
<evidence type="ECO:0000256" key="3">
    <source>
        <dbReference type="PROSITE-ProRule" id="PRU00284"/>
    </source>
</evidence>
<evidence type="ECO:0000256" key="4">
    <source>
        <dbReference type="SAM" id="MobiDB-lite"/>
    </source>
</evidence>
<protein>
    <submittedName>
        <fullName evidence="7">Methyl-accepting chemotaxis protein</fullName>
    </submittedName>
</protein>
<keyword evidence="5" id="KW-1133">Transmembrane helix</keyword>
<comment type="similarity">
    <text evidence="2">Belongs to the methyl-accepting chemotaxis (MCP) protein family.</text>
</comment>
<feature type="domain" description="Methyl-accepting transducer" evidence="6">
    <location>
        <begin position="195"/>
        <end position="386"/>
    </location>
</feature>
<evidence type="ECO:0000313" key="7">
    <source>
        <dbReference type="EMBL" id="WWX21914.1"/>
    </source>
</evidence>
<keyword evidence="8" id="KW-1185">Reference proteome</keyword>